<organism evidence="3 4">
    <name type="scientific">Williamsoniiplasma lucivorax</name>
    <dbReference type="NCBI Taxonomy" id="209274"/>
    <lineage>
        <taxon>Bacteria</taxon>
        <taxon>Bacillati</taxon>
        <taxon>Mycoplasmatota</taxon>
        <taxon>Mollicutes</taxon>
        <taxon>Entomoplasmatales</taxon>
        <taxon>Williamsoniiplasma</taxon>
    </lineage>
</organism>
<keyword evidence="2" id="KW-0732">Signal</keyword>
<protein>
    <submittedName>
        <fullName evidence="3">Uncharacterized protein</fullName>
    </submittedName>
</protein>
<dbReference type="AlphaFoldDB" id="A0A2S5RCU0"/>
<dbReference type="NCBIfam" id="NF038029">
    <property type="entry name" value="LP_plasma"/>
    <property type="match status" value="1"/>
</dbReference>
<dbReference type="InterPro" id="IPR054816">
    <property type="entry name" value="Lipoprotein_mollicutes-type_CS"/>
</dbReference>
<reference evidence="3 4" key="1">
    <citation type="submission" date="2017-11" db="EMBL/GenBank/DDBJ databases">
        <title>Genome sequence of Entomoplasma lucivorax PIPN-2 (ATCC 49196).</title>
        <authorList>
            <person name="Lo W.-S."/>
            <person name="Gasparich G.E."/>
            <person name="Kuo C.-H."/>
        </authorList>
    </citation>
    <scope>NUCLEOTIDE SEQUENCE [LARGE SCALE GENOMIC DNA]</scope>
    <source>
        <strain evidence="3 4">PIPN-2</strain>
    </source>
</reference>
<feature type="signal peptide" evidence="2">
    <location>
        <begin position="1"/>
        <end position="20"/>
    </location>
</feature>
<keyword evidence="1" id="KW-0175">Coiled coil</keyword>
<feature type="chain" id="PRO_5015459722" evidence="2">
    <location>
        <begin position="21"/>
        <end position="577"/>
    </location>
</feature>
<gene>
    <name evidence="3" type="ORF">ELUCI_v1c06700</name>
</gene>
<proteinExistence type="predicted"/>
<accession>A0A2S5RCU0</accession>
<dbReference type="EMBL" id="PHNE01000004">
    <property type="protein sequence ID" value="PPE05134.1"/>
    <property type="molecule type" value="Genomic_DNA"/>
</dbReference>
<evidence type="ECO:0000256" key="2">
    <source>
        <dbReference type="SAM" id="SignalP"/>
    </source>
</evidence>
<dbReference type="Gene3D" id="1.20.1270.90">
    <property type="entry name" value="AF1782-like"/>
    <property type="match status" value="1"/>
</dbReference>
<dbReference type="RefSeq" id="WP_028126719.1">
    <property type="nucleotide sequence ID" value="NZ_PHNE01000004.1"/>
</dbReference>
<comment type="caution">
    <text evidence="3">The sequence shown here is derived from an EMBL/GenBank/DDBJ whole genome shotgun (WGS) entry which is preliminary data.</text>
</comment>
<evidence type="ECO:0000313" key="3">
    <source>
        <dbReference type="EMBL" id="PPE05134.1"/>
    </source>
</evidence>
<sequence length="577" mass="63005">MKKLLGLLGSLGLVSTSATAVVSFVKIPKDNDSKTIDKAQLEQLINEAKKLATENQDKNNEAYQALHKAIGEANGVLVIYQNETENPGVLKEAHEKLAKAMNTFTGSVDTPANTVALVQRIKDANKILTASVNNSKSKEDKERLQVAITAAETLKAQNLKISEQDKVNAGVQTLQTATLAFFNAADQPANTAELKAEIANAKKALETEKAFEAMEKLKGEIALAEEVIKANYSSSDEGQKIVDDATARLKQAIKDYANAGQPVLPDDHVDLKALRDKIKEAKDVASDPKRKHKPLSERIKIEEAIGHAEGIIAGKPVVGQEKEIQAEVTALQTAMDTFINEPNQKAELHMLDANIKLAKGVDKTKKKPDTVKTFEAAIKAAEILAGTKPDIDKQGDIDKGAETIWQATLTFLNSANKININHVIYNGLKLDGVFKNLTDKKAIGEQIKKQFPNVTDTIDFSIGTVKQANKDHKSNAEITGIGDYQAITNVYFVLDLKFIEKKLNDIVNTKKDAAWTAAELKAEIEKNNLDVKDGLKVTQIDSKPNLELAKFKITTNNHYDYSGYQGEVIITQGSKTT</sequence>
<evidence type="ECO:0000256" key="1">
    <source>
        <dbReference type="SAM" id="Coils"/>
    </source>
</evidence>
<keyword evidence="4" id="KW-1185">Reference proteome</keyword>
<feature type="coiled-coil region" evidence="1">
    <location>
        <begin position="31"/>
        <end position="61"/>
    </location>
</feature>
<evidence type="ECO:0000313" key="4">
    <source>
        <dbReference type="Proteomes" id="UP000237865"/>
    </source>
</evidence>
<dbReference type="Proteomes" id="UP000237865">
    <property type="component" value="Unassembled WGS sequence"/>
</dbReference>
<name>A0A2S5RCU0_9MOLU</name>